<evidence type="ECO:0000256" key="1">
    <source>
        <dbReference type="ARBA" id="ARBA00022490"/>
    </source>
</evidence>
<dbReference type="OrthoDB" id="4717at2759"/>
<dbReference type="Pfam" id="PF01668">
    <property type="entry name" value="SmpB"/>
    <property type="match status" value="1"/>
</dbReference>
<keyword evidence="1" id="KW-0963">Cytoplasm</keyword>
<dbReference type="GO" id="GO:0003723">
    <property type="term" value="F:RNA binding"/>
    <property type="evidence" value="ECO:0007669"/>
    <property type="project" value="UniProtKB-KW"/>
</dbReference>
<dbReference type="EMBL" id="KI913142">
    <property type="protein sequence ID" value="ETV74971.1"/>
    <property type="molecule type" value="Genomic_DNA"/>
</dbReference>
<organism evidence="3">
    <name type="scientific">Aphanomyces astaci</name>
    <name type="common">Crayfish plague agent</name>
    <dbReference type="NCBI Taxonomy" id="112090"/>
    <lineage>
        <taxon>Eukaryota</taxon>
        <taxon>Sar</taxon>
        <taxon>Stramenopiles</taxon>
        <taxon>Oomycota</taxon>
        <taxon>Saprolegniomycetes</taxon>
        <taxon>Saprolegniales</taxon>
        <taxon>Verrucalvaceae</taxon>
        <taxon>Aphanomyces</taxon>
    </lineage>
</organism>
<dbReference type="SUPFAM" id="SSF74982">
    <property type="entry name" value="Small protein B (SmpB)"/>
    <property type="match status" value="1"/>
</dbReference>
<dbReference type="Gene3D" id="2.40.280.10">
    <property type="match status" value="1"/>
</dbReference>
<dbReference type="GO" id="GO:0070930">
    <property type="term" value="P:trans-translation-dependent protein tagging"/>
    <property type="evidence" value="ECO:0007669"/>
    <property type="project" value="TreeGrafter"/>
</dbReference>
<proteinExistence type="predicted"/>
<evidence type="ECO:0000256" key="2">
    <source>
        <dbReference type="ARBA" id="ARBA00022884"/>
    </source>
</evidence>
<accession>W4G6Q7</accession>
<dbReference type="VEuPathDB" id="FungiDB:H257_10577"/>
<keyword evidence="2" id="KW-0694">RNA-binding</keyword>
<protein>
    <submittedName>
        <fullName evidence="3">SsrA-binding protein</fullName>
    </submittedName>
</protein>
<dbReference type="STRING" id="112090.W4G6Q7"/>
<dbReference type="GO" id="GO:0005829">
    <property type="term" value="C:cytosol"/>
    <property type="evidence" value="ECO:0007669"/>
    <property type="project" value="TreeGrafter"/>
</dbReference>
<dbReference type="InterPro" id="IPR000037">
    <property type="entry name" value="SsrA-bd_prot"/>
</dbReference>
<sequence length="182" mass="20953">MLAGIRHAAAVPRHLVQATTFVRHVAIDTKVPIRKVVENHVGRSKFNVVKELEVGISLLPSEVKSIRDGNCDISAAFAEEYDNELYLHQMYIPVWRHGIVGRHDPYRVRKLLAHRSELKRLFEFARESNAHLVPLRVHLGTTNWIKIQLGQCTRRKGPDTRKTDDGRDVKRQIDRALKGHDY</sequence>
<dbReference type="PANTHER" id="PTHR30308">
    <property type="entry name" value="TMRNA-BINDING COMPONENT OF TRANS-TRANSLATION TAGGING COMPLEX"/>
    <property type="match status" value="1"/>
</dbReference>
<dbReference type="PANTHER" id="PTHR30308:SF2">
    <property type="entry name" value="SSRA-BINDING PROTEIN"/>
    <property type="match status" value="1"/>
</dbReference>
<reference evidence="3" key="1">
    <citation type="submission" date="2013-12" db="EMBL/GenBank/DDBJ databases">
        <title>The Genome Sequence of Aphanomyces astaci APO3.</title>
        <authorList>
            <consortium name="The Broad Institute Genomics Platform"/>
            <person name="Russ C."/>
            <person name="Tyler B."/>
            <person name="van West P."/>
            <person name="Dieguez-Uribeondo J."/>
            <person name="Young S.K."/>
            <person name="Zeng Q."/>
            <person name="Gargeya S."/>
            <person name="Fitzgerald M."/>
            <person name="Abouelleil A."/>
            <person name="Alvarado L."/>
            <person name="Chapman S.B."/>
            <person name="Gainer-Dewar J."/>
            <person name="Goldberg J."/>
            <person name="Griggs A."/>
            <person name="Gujja S."/>
            <person name="Hansen M."/>
            <person name="Howarth C."/>
            <person name="Imamovic A."/>
            <person name="Ireland A."/>
            <person name="Larimer J."/>
            <person name="McCowan C."/>
            <person name="Murphy C."/>
            <person name="Pearson M."/>
            <person name="Poon T.W."/>
            <person name="Priest M."/>
            <person name="Roberts A."/>
            <person name="Saif S."/>
            <person name="Shea T."/>
            <person name="Sykes S."/>
            <person name="Wortman J."/>
            <person name="Nusbaum C."/>
            <person name="Birren B."/>
        </authorList>
    </citation>
    <scope>NUCLEOTIDE SEQUENCE [LARGE SCALE GENOMIC DNA]</scope>
    <source>
        <strain evidence="3">APO3</strain>
    </source>
</reference>
<dbReference type="GeneID" id="20812573"/>
<evidence type="ECO:0000313" key="3">
    <source>
        <dbReference type="EMBL" id="ETV74971.1"/>
    </source>
</evidence>
<dbReference type="RefSeq" id="XP_009835476.1">
    <property type="nucleotide sequence ID" value="XM_009837174.1"/>
</dbReference>
<dbReference type="InterPro" id="IPR023620">
    <property type="entry name" value="SmpB"/>
</dbReference>
<dbReference type="AlphaFoldDB" id="W4G6Q7"/>
<gene>
    <name evidence="3" type="ORF">H257_10577</name>
</gene>
<name>W4G6Q7_APHAT</name>